<dbReference type="Proteomes" id="UP001208186">
    <property type="component" value="Unassembled WGS sequence"/>
</dbReference>
<dbReference type="InterPro" id="IPR037024">
    <property type="entry name" value="NiFe_Hase_small_N_sf"/>
</dbReference>
<name>A0AAE3LH87_9EURY</name>
<organism evidence="4 6">
    <name type="scientific">Halapricum hydrolyticum</name>
    <dbReference type="NCBI Taxonomy" id="2979991"/>
    <lineage>
        <taxon>Archaea</taxon>
        <taxon>Methanobacteriati</taxon>
        <taxon>Methanobacteriota</taxon>
        <taxon>Stenosarchaea group</taxon>
        <taxon>Halobacteria</taxon>
        <taxon>Halobacteriales</taxon>
        <taxon>Haloarculaceae</taxon>
        <taxon>Halapricum</taxon>
    </lineage>
</organism>
<dbReference type="InterPro" id="IPR051349">
    <property type="entry name" value="Hydrogenase_assoc-protein"/>
</dbReference>
<dbReference type="InterPro" id="IPR006137">
    <property type="entry name" value="NADH_UbQ_OxRdtase-like_20kDa"/>
</dbReference>
<dbReference type="EMBL" id="JAOPKC010000003">
    <property type="protein sequence ID" value="MCU4717510.1"/>
    <property type="molecule type" value="Genomic_DNA"/>
</dbReference>
<evidence type="ECO:0000313" key="5">
    <source>
        <dbReference type="Proteomes" id="UP001208186"/>
    </source>
</evidence>
<reference evidence="4" key="1">
    <citation type="submission" date="2023-02" db="EMBL/GenBank/DDBJ databases">
        <title>Enrichment on poylsaccharides allowed isolation of novel metabolic and taxonomic groups of Haloarchaea.</title>
        <authorList>
            <person name="Sorokin D.Y."/>
            <person name="Elcheninov A.G."/>
            <person name="Khizhniak T.V."/>
            <person name="Kolganova T.V."/>
            <person name="Kublanov I.V."/>
        </authorList>
    </citation>
    <scope>NUCLEOTIDE SEQUENCE</scope>
    <source>
        <strain evidence="3 5">HArc-curdl5-1</strain>
        <strain evidence="4">HArc-curdl7</strain>
    </source>
</reference>
<dbReference type="EMBL" id="JAOPKD010000004">
    <property type="protein sequence ID" value="MCU4726674.1"/>
    <property type="molecule type" value="Genomic_DNA"/>
</dbReference>
<proteinExistence type="predicted"/>
<dbReference type="GO" id="GO:0016491">
    <property type="term" value="F:oxidoreductase activity"/>
    <property type="evidence" value="ECO:0007669"/>
    <property type="project" value="UniProtKB-KW"/>
</dbReference>
<evidence type="ECO:0000313" key="4">
    <source>
        <dbReference type="EMBL" id="MCU4726674.1"/>
    </source>
</evidence>
<dbReference type="RefSeq" id="WP_315908273.1">
    <property type="nucleotide sequence ID" value="NZ_JAOPKC010000003.1"/>
</dbReference>
<evidence type="ECO:0000259" key="2">
    <source>
        <dbReference type="Pfam" id="PF01058"/>
    </source>
</evidence>
<gene>
    <name evidence="4" type="ORF">OB914_06795</name>
    <name evidence="3" type="ORF">OB916_05460</name>
</gene>
<dbReference type="GO" id="GO:0051536">
    <property type="term" value="F:iron-sulfur cluster binding"/>
    <property type="evidence" value="ECO:0007669"/>
    <property type="project" value="InterPro"/>
</dbReference>
<dbReference type="Proteomes" id="UP001209746">
    <property type="component" value="Unassembled WGS sequence"/>
</dbReference>
<sequence>MTERPRVAFFDFTGCEGDQLQVVNLEERLFDLVEVVEVVSFREAMSEHSDDYEIAFIEGSVVTAHDEERLAGIRENADVVVALGSCAAFGGINAIRNDQDFETVTERVYGDDADMIEANPEARPIESVVEVDATIPGCPIDREEFVQVVTGLIRGVEPTLPNHPVCVECKLEENECAFHRDEICLGPVTRGGCGADCVGEGTHCWGCRGMVDTPSEDAYTAVLEEHGLDAEEIVEQYQLYWGWQRPERATQEEAQ</sequence>
<dbReference type="Pfam" id="PF01058">
    <property type="entry name" value="Oxidored_q6"/>
    <property type="match status" value="1"/>
</dbReference>
<keyword evidence="1" id="KW-0560">Oxidoreductase</keyword>
<protein>
    <submittedName>
        <fullName evidence="4">NADH:ubiquinone oxidoreductase</fullName>
    </submittedName>
</protein>
<accession>A0AAE3LH87</accession>
<keyword evidence="5" id="KW-1185">Reference proteome</keyword>
<dbReference type="AlphaFoldDB" id="A0AAE3LH87"/>
<dbReference type="PANTHER" id="PTHR42845">
    <property type="entry name" value="COENZYME F420-REDUCING HYDROGENASE, GAMMA SUBUNIT"/>
    <property type="match status" value="1"/>
</dbReference>
<evidence type="ECO:0000313" key="3">
    <source>
        <dbReference type="EMBL" id="MCU4717510.1"/>
    </source>
</evidence>
<dbReference type="Gene3D" id="3.40.50.700">
    <property type="entry name" value="NADH:ubiquinone oxidoreductase-like, 20kDa subunit"/>
    <property type="match status" value="1"/>
</dbReference>
<dbReference type="PANTHER" id="PTHR42845:SF1">
    <property type="entry name" value="HYDROGENASE SMALL SUBUNIT"/>
    <property type="match status" value="1"/>
</dbReference>
<evidence type="ECO:0000313" key="6">
    <source>
        <dbReference type="Proteomes" id="UP001209746"/>
    </source>
</evidence>
<feature type="domain" description="NADH:ubiquinone oxidoreductase-like 20kDa subunit" evidence="2">
    <location>
        <begin position="15"/>
        <end position="150"/>
    </location>
</feature>
<dbReference type="SUPFAM" id="SSF56770">
    <property type="entry name" value="HydA/Nqo6-like"/>
    <property type="match status" value="1"/>
</dbReference>
<evidence type="ECO:0000256" key="1">
    <source>
        <dbReference type="ARBA" id="ARBA00023002"/>
    </source>
</evidence>
<comment type="caution">
    <text evidence="4">The sequence shown here is derived from an EMBL/GenBank/DDBJ whole genome shotgun (WGS) entry which is preliminary data.</text>
</comment>